<dbReference type="Proteomes" id="UP000823388">
    <property type="component" value="Chromosome 9N"/>
</dbReference>
<dbReference type="AlphaFoldDB" id="A0A8T0N6Z0"/>
<dbReference type="EMBL" id="CM029054">
    <property type="protein sequence ID" value="KAG2543909.1"/>
    <property type="molecule type" value="Genomic_DNA"/>
</dbReference>
<name>A0A8T0N6Z0_PANVG</name>
<accession>A0A8T0N6Z0</accession>
<keyword evidence="2" id="KW-1185">Reference proteome</keyword>
<proteinExistence type="predicted"/>
<gene>
    <name evidence="1" type="ORF">PVAP13_9NG776600</name>
</gene>
<sequence>MAKEDLAIEAGDKPRLASKFAELGICKDLVEACKDLMGVELEGARQDPGRGQACHPARSPRICSEGLIGSLPLQFCKQLWAHLQTIFYILS</sequence>
<comment type="caution">
    <text evidence="1">The sequence shown here is derived from an EMBL/GenBank/DDBJ whole genome shotgun (WGS) entry which is preliminary data.</text>
</comment>
<protein>
    <submittedName>
        <fullName evidence="1">Uncharacterized protein</fullName>
    </submittedName>
</protein>
<organism evidence="1 2">
    <name type="scientific">Panicum virgatum</name>
    <name type="common">Blackwell switchgrass</name>
    <dbReference type="NCBI Taxonomy" id="38727"/>
    <lineage>
        <taxon>Eukaryota</taxon>
        <taxon>Viridiplantae</taxon>
        <taxon>Streptophyta</taxon>
        <taxon>Embryophyta</taxon>
        <taxon>Tracheophyta</taxon>
        <taxon>Spermatophyta</taxon>
        <taxon>Magnoliopsida</taxon>
        <taxon>Liliopsida</taxon>
        <taxon>Poales</taxon>
        <taxon>Poaceae</taxon>
        <taxon>PACMAD clade</taxon>
        <taxon>Panicoideae</taxon>
        <taxon>Panicodae</taxon>
        <taxon>Paniceae</taxon>
        <taxon>Panicinae</taxon>
        <taxon>Panicum</taxon>
        <taxon>Panicum sect. Hiantes</taxon>
    </lineage>
</organism>
<evidence type="ECO:0000313" key="1">
    <source>
        <dbReference type="EMBL" id="KAG2543909.1"/>
    </source>
</evidence>
<evidence type="ECO:0000313" key="2">
    <source>
        <dbReference type="Proteomes" id="UP000823388"/>
    </source>
</evidence>
<reference evidence="1" key="1">
    <citation type="submission" date="2020-05" db="EMBL/GenBank/DDBJ databases">
        <title>WGS assembly of Panicum virgatum.</title>
        <authorList>
            <person name="Lovell J.T."/>
            <person name="Jenkins J."/>
            <person name="Shu S."/>
            <person name="Juenger T.E."/>
            <person name="Schmutz J."/>
        </authorList>
    </citation>
    <scope>NUCLEOTIDE SEQUENCE</scope>
    <source>
        <strain evidence="1">AP13</strain>
    </source>
</reference>